<reference evidence="1" key="1">
    <citation type="journal article" date="2014" name="Front. Microbiol.">
        <title>High frequency of phylogenetically diverse reductive dehalogenase-homologous genes in deep subseafloor sedimentary metagenomes.</title>
        <authorList>
            <person name="Kawai M."/>
            <person name="Futagami T."/>
            <person name="Toyoda A."/>
            <person name="Takaki Y."/>
            <person name="Nishi S."/>
            <person name="Hori S."/>
            <person name="Arai W."/>
            <person name="Tsubouchi T."/>
            <person name="Morono Y."/>
            <person name="Uchiyama I."/>
            <person name="Ito T."/>
            <person name="Fujiyama A."/>
            <person name="Inagaki F."/>
            <person name="Takami H."/>
        </authorList>
    </citation>
    <scope>NUCLEOTIDE SEQUENCE</scope>
    <source>
        <strain evidence="1">Expedition CK06-06</strain>
    </source>
</reference>
<comment type="caution">
    <text evidence="1">The sequence shown here is derived from an EMBL/GenBank/DDBJ whole genome shotgun (WGS) entry which is preliminary data.</text>
</comment>
<dbReference type="AlphaFoldDB" id="X1HGK6"/>
<sequence length="52" mass="5887">SSGARTVFLHPDGRRIAIDYHPGKSYGPKLLKHLLADTGWSVERMKQLKLIK</sequence>
<evidence type="ECO:0008006" key="2">
    <source>
        <dbReference type="Google" id="ProtNLM"/>
    </source>
</evidence>
<name>X1HGK6_9ZZZZ</name>
<dbReference type="EMBL" id="BARU01032219">
    <property type="protein sequence ID" value="GAH68562.1"/>
    <property type="molecule type" value="Genomic_DNA"/>
</dbReference>
<protein>
    <recommendedName>
        <fullName evidence="2">Addiction module toxin, HicA family</fullName>
    </recommendedName>
</protein>
<dbReference type="Gene3D" id="3.30.920.30">
    <property type="entry name" value="Hypothetical protein"/>
    <property type="match status" value="1"/>
</dbReference>
<feature type="non-terminal residue" evidence="1">
    <location>
        <position position="1"/>
    </location>
</feature>
<gene>
    <name evidence="1" type="ORF">S03H2_50841</name>
</gene>
<evidence type="ECO:0000313" key="1">
    <source>
        <dbReference type="EMBL" id="GAH68562.1"/>
    </source>
</evidence>
<accession>X1HGK6</accession>
<proteinExistence type="predicted"/>
<dbReference type="InterPro" id="IPR038570">
    <property type="entry name" value="HicA_sf"/>
</dbReference>
<organism evidence="1">
    <name type="scientific">marine sediment metagenome</name>
    <dbReference type="NCBI Taxonomy" id="412755"/>
    <lineage>
        <taxon>unclassified sequences</taxon>
        <taxon>metagenomes</taxon>
        <taxon>ecological metagenomes</taxon>
    </lineage>
</organism>